<dbReference type="AlphaFoldDB" id="A0A9D1ABS2"/>
<protein>
    <submittedName>
        <fullName evidence="2">Uncharacterized protein</fullName>
    </submittedName>
</protein>
<sequence length="510" mass="56775">MYREGKNGSVTVFLSLVCILFLSLICTAAESARIQGARAQTANLTGMGNFSLLGEFERNLLEEYEIFGLDGSYGSGTFGIYKTAQRFEEFLSYNVNPGKDLFSVWCFDPWNLGLTHSEISGYALLTDDKGEAFYQQAVSYMKANLGTGAVKALLEYVKDTDQIEKNQEEYEKNRKENDSRMSDLEDQKEQRLQEIESEQAEAGGAVNPPQNETKNPLLEIAKLRMRSTLSIVTGGKPLSQKAVTLTKLPSRQITKEGSLELERIHKGVTADVLFREYLLNYFPNYLSQKEGEGLLYQLEIIIGGNSMDKRNLKSVADKLLLLREGMNYLYCVQNSQMNGSAQSLAVTLTGFLGMPALTAATKHALLLAWAYGESLIDVRTLLEGDKVPLTKDVSSWTLTLENLGRITEIIDQGGSGQEKGLSYKDYLRILLYMGSLSKQKLRALDLIEENLKRISGSEKFRAENCIVGIKTRTEWVIKPVFFSLAQAVTKIKGEDISVVQTGGISYLDSS</sequence>
<gene>
    <name evidence="2" type="ORF">IAB31_06040</name>
</gene>
<reference evidence="2" key="2">
    <citation type="journal article" date="2021" name="PeerJ">
        <title>Extensive microbial diversity within the chicken gut microbiome revealed by metagenomics and culture.</title>
        <authorList>
            <person name="Gilroy R."/>
            <person name="Ravi A."/>
            <person name="Getino M."/>
            <person name="Pursley I."/>
            <person name="Horton D.L."/>
            <person name="Alikhan N.F."/>
            <person name="Baker D."/>
            <person name="Gharbi K."/>
            <person name="Hall N."/>
            <person name="Watson M."/>
            <person name="Adriaenssens E.M."/>
            <person name="Foster-Nyarko E."/>
            <person name="Jarju S."/>
            <person name="Secka A."/>
            <person name="Antonio M."/>
            <person name="Oren A."/>
            <person name="Chaudhuri R.R."/>
            <person name="La Ragione R."/>
            <person name="Hildebrand F."/>
            <person name="Pallen M.J."/>
        </authorList>
    </citation>
    <scope>NUCLEOTIDE SEQUENCE</scope>
    <source>
        <strain evidence="2">ChiSjej4B22-8148</strain>
    </source>
</reference>
<evidence type="ECO:0000313" key="3">
    <source>
        <dbReference type="Proteomes" id="UP000886757"/>
    </source>
</evidence>
<dbReference type="Proteomes" id="UP000886757">
    <property type="component" value="Unassembled WGS sequence"/>
</dbReference>
<organism evidence="2 3">
    <name type="scientific">Candidatus Choladousia intestinavium</name>
    <dbReference type="NCBI Taxonomy" id="2840727"/>
    <lineage>
        <taxon>Bacteria</taxon>
        <taxon>Bacillati</taxon>
        <taxon>Bacillota</taxon>
        <taxon>Clostridia</taxon>
        <taxon>Lachnospirales</taxon>
        <taxon>Lachnospiraceae</taxon>
        <taxon>Lachnospiraceae incertae sedis</taxon>
        <taxon>Candidatus Choladousia</taxon>
    </lineage>
</organism>
<feature type="region of interest" description="Disordered" evidence="1">
    <location>
        <begin position="165"/>
        <end position="192"/>
    </location>
</feature>
<evidence type="ECO:0000256" key="1">
    <source>
        <dbReference type="SAM" id="MobiDB-lite"/>
    </source>
</evidence>
<name>A0A9D1ABS2_9FIRM</name>
<reference evidence="2" key="1">
    <citation type="submission" date="2020-10" db="EMBL/GenBank/DDBJ databases">
        <authorList>
            <person name="Gilroy R."/>
        </authorList>
    </citation>
    <scope>NUCLEOTIDE SEQUENCE</scope>
    <source>
        <strain evidence="2">ChiSjej4B22-8148</strain>
    </source>
</reference>
<dbReference type="Pfam" id="PF18960">
    <property type="entry name" value="DUF5702"/>
    <property type="match status" value="1"/>
</dbReference>
<evidence type="ECO:0000313" key="2">
    <source>
        <dbReference type="EMBL" id="HIR13465.1"/>
    </source>
</evidence>
<accession>A0A9D1ABS2</accession>
<dbReference type="InterPro" id="IPR043756">
    <property type="entry name" value="DUF5702"/>
</dbReference>
<dbReference type="EMBL" id="DVGK01000069">
    <property type="protein sequence ID" value="HIR13465.1"/>
    <property type="molecule type" value="Genomic_DNA"/>
</dbReference>
<comment type="caution">
    <text evidence="2">The sequence shown here is derived from an EMBL/GenBank/DDBJ whole genome shotgun (WGS) entry which is preliminary data.</text>
</comment>
<proteinExistence type="predicted"/>